<accession>A0AAD2JMG9</accession>
<gene>
    <name evidence="2" type="ORF">CYCCA115_LOCUS20784</name>
</gene>
<keyword evidence="3" id="KW-1185">Reference proteome</keyword>
<comment type="caution">
    <text evidence="2">The sequence shown here is derived from an EMBL/GenBank/DDBJ whole genome shotgun (WGS) entry which is preliminary data.</text>
</comment>
<feature type="region of interest" description="Disordered" evidence="1">
    <location>
        <begin position="1"/>
        <end position="30"/>
    </location>
</feature>
<reference evidence="2" key="1">
    <citation type="submission" date="2023-08" db="EMBL/GenBank/DDBJ databases">
        <authorList>
            <person name="Audoor S."/>
            <person name="Bilcke G."/>
        </authorList>
    </citation>
    <scope>NUCLEOTIDE SEQUENCE</scope>
</reference>
<evidence type="ECO:0000313" key="3">
    <source>
        <dbReference type="Proteomes" id="UP001295423"/>
    </source>
</evidence>
<proteinExistence type="predicted"/>
<sequence>MSPAATATATATTNTSSTSTSTSTSTTTKKSYDELTMKQLIAELQKRDKRIVELEKQLPKPIDPAKTKVQAYNVKQLAIKGIKKVMVYKPACKQGRARFAWSSMCDEARVVWPRICWKLGGPRGWRTRDRSVGRWETAAKSRRPGEARQSHHTPHGLATFRAFMDLKGAEKTKGQKMSVELFNDFTGYAITKSIRYDTLSIKSENVNITYLANNGQI</sequence>
<dbReference type="AlphaFoldDB" id="A0AAD2JMG9"/>
<evidence type="ECO:0000256" key="1">
    <source>
        <dbReference type="SAM" id="MobiDB-lite"/>
    </source>
</evidence>
<dbReference type="EMBL" id="CAKOGP040002202">
    <property type="protein sequence ID" value="CAJ1964769.1"/>
    <property type="molecule type" value="Genomic_DNA"/>
</dbReference>
<protein>
    <submittedName>
        <fullName evidence="2">Uncharacterized protein</fullName>
    </submittedName>
</protein>
<name>A0AAD2JMG9_9STRA</name>
<dbReference type="Proteomes" id="UP001295423">
    <property type="component" value="Unassembled WGS sequence"/>
</dbReference>
<feature type="compositionally biased region" description="Low complexity" evidence="1">
    <location>
        <begin position="1"/>
        <end position="28"/>
    </location>
</feature>
<evidence type="ECO:0000313" key="2">
    <source>
        <dbReference type="EMBL" id="CAJ1964769.1"/>
    </source>
</evidence>
<organism evidence="2 3">
    <name type="scientific">Cylindrotheca closterium</name>
    <dbReference type="NCBI Taxonomy" id="2856"/>
    <lineage>
        <taxon>Eukaryota</taxon>
        <taxon>Sar</taxon>
        <taxon>Stramenopiles</taxon>
        <taxon>Ochrophyta</taxon>
        <taxon>Bacillariophyta</taxon>
        <taxon>Bacillariophyceae</taxon>
        <taxon>Bacillariophycidae</taxon>
        <taxon>Bacillariales</taxon>
        <taxon>Bacillariaceae</taxon>
        <taxon>Cylindrotheca</taxon>
    </lineage>
</organism>